<evidence type="ECO:0000256" key="1">
    <source>
        <dbReference type="SAM" id="SignalP"/>
    </source>
</evidence>
<evidence type="ECO:0000313" key="2">
    <source>
        <dbReference type="EMBL" id="NJP01990.1"/>
    </source>
</evidence>
<accession>A0ABX0YGE9</accession>
<dbReference type="PROSITE" id="PS51257">
    <property type="entry name" value="PROKAR_LIPOPROTEIN"/>
    <property type="match status" value="1"/>
</dbReference>
<sequence length="215" mass="23322">MFPFKSLLLACVLLSGCNGLPTAFLQDPVYNQAFVVHSGGPIPLLLMGTAVQWNEAYAVTVKHVPYLAGAVHQGQGDVQFFRHKADHAPAWRQYTPGETLTAVGYNSLYVPIKGEGQALPAMVRLSTTDNVMYGTTNAPTGKGMSGGPVFAADGDAVGINVAYLTQGDLQALNRPDLANQPRVSIFMPYSEIRREWTRFQNQQLLEGRGAQLARN</sequence>
<keyword evidence="1" id="KW-0732">Signal</keyword>
<dbReference type="SUPFAM" id="SSF50494">
    <property type="entry name" value="Trypsin-like serine proteases"/>
    <property type="match status" value="1"/>
</dbReference>
<dbReference type="Proteomes" id="UP000746535">
    <property type="component" value="Unassembled WGS sequence"/>
</dbReference>
<proteinExistence type="predicted"/>
<evidence type="ECO:0000313" key="3">
    <source>
        <dbReference type="Proteomes" id="UP000746535"/>
    </source>
</evidence>
<organism evidence="2 3">
    <name type="scientific">Pseudomonas quercus</name>
    <dbReference type="NCBI Taxonomy" id="2722792"/>
    <lineage>
        <taxon>Bacteria</taxon>
        <taxon>Pseudomonadati</taxon>
        <taxon>Pseudomonadota</taxon>
        <taxon>Gammaproteobacteria</taxon>
        <taxon>Pseudomonadales</taxon>
        <taxon>Pseudomonadaceae</taxon>
        <taxon>Pseudomonas</taxon>
    </lineage>
</organism>
<protein>
    <submittedName>
        <fullName evidence="2">Trypsin-like peptidase domain-containing protein</fullName>
    </submittedName>
</protein>
<feature type="chain" id="PRO_5045539244" evidence="1">
    <location>
        <begin position="24"/>
        <end position="215"/>
    </location>
</feature>
<name>A0ABX0YGE9_9PSED</name>
<dbReference type="Gene3D" id="2.40.10.10">
    <property type="entry name" value="Trypsin-like serine proteases"/>
    <property type="match status" value="1"/>
</dbReference>
<dbReference type="InterPro" id="IPR043504">
    <property type="entry name" value="Peptidase_S1_PA_chymotrypsin"/>
</dbReference>
<comment type="caution">
    <text evidence="2">The sequence shown here is derived from an EMBL/GenBank/DDBJ whole genome shotgun (WGS) entry which is preliminary data.</text>
</comment>
<dbReference type="InterPro" id="IPR009003">
    <property type="entry name" value="Peptidase_S1_PA"/>
</dbReference>
<dbReference type="RefSeq" id="WP_168084564.1">
    <property type="nucleotide sequence ID" value="NZ_JAAVJI010000008.1"/>
</dbReference>
<dbReference type="EMBL" id="JAAVJI010000008">
    <property type="protein sequence ID" value="NJP01990.1"/>
    <property type="molecule type" value="Genomic_DNA"/>
</dbReference>
<gene>
    <name evidence="2" type="ORF">HBH25_14155</name>
</gene>
<reference evidence="2 3" key="1">
    <citation type="submission" date="2020-03" db="EMBL/GenBank/DDBJ databases">
        <authorList>
            <person name="Wang L."/>
            <person name="He N."/>
            <person name="Li Y."/>
            <person name="Fang Y."/>
            <person name="Zhang F."/>
        </authorList>
    </citation>
    <scope>NUCLEOTIDE SEQUENCE [LARGE SCALE GENOMIC DNA]</scope>
    <source>
        <strain evidence="3">hsmgli-8</strain>
    </source>
</reference>
<keyword evidence="3" id="KW-1185">Reference proteome</keyword>
<feature type="signal peptide" evidence="1">
    <location>
        <begin position="1"/>
        <end position="23"/>
    </location>
</feature>